<feature type="active site" evidence="5">
    <location>
        <position position="282"/>
    </location>
</feature>
<evidence type="ECO:0000256" key="5">
    <source>
        <dbReference type="PIRSR" id="PIRSR601461-1"/>
    </source>
</evidence>
<dbReference type="Gramene" id="Psat05G0261700-T1">
    <property type="protein sequence ID" value="KAI5405932.1"/>
    <property type="gene ID" value="KIW84_052617"/>
</dbReference>
<accession>A0A9D4WQK6</accession>
<feature type="active site" evidence="5">
    <location>
        <position position="88"/>
    </location>
</feature>
<evidence type="ECO:0000256" key="4">
    <source>
        <dbReference type="ARBA" id="ARBA00022801"/>
    </source>
</evidence>
<dbReference type="InterPro" id="IPR032861">
    <property type="entry name" value="TAXi_N"/>
</dbReference>
<evidence type="ECO:0000256" key="3">
    <source>
        <dbReference type="ARBA" id="ARBA00022750"/>
    </source>
</evidence>
<keyword evidence="4 6" id="KW-0378">Hydrolase</keyword>
<dbReference type="FunFam" id="2.40.70.10:FF:000015">
    <property type="entry name" value="Aspartyl protease family protein"/>
    <property type="match status" value="1"/>
</dbReference>
<evidence type="ECO:0000256" key="1">
    <source>
        <dbReference type="ARBA" id="ARBA00007447"/>
    </source>
</evidence>
<name>A0A9D4WQK6_PEA</name>
<reference evidence="8 9" key="1">
    <citation type="journal article" date="2022" name="Nat. Genet.">
        <title>Improved pea reference genome and pan-genome highlight genomic features and evolutionary characteristics.</title>
        <authorList>
            <person name="Yang T."/>
            <person name="Liu R."/>
            <person name="Luo Y."/>
            <person name="Hu S."/>
            <person name="Wang D."/>
            <person name="Wang C."/>
            <person name="Pandey M.K."/>
            <person name="Ge S."/>
            <person name="Xu Q."/>
            <person name="Li N."/>
            <person name="Li G."/>
            <person name="Huang Y."/>
            <person name="Saxena R.K."/>
            <person name="Ji Y."/>
            <person name="Li M."/>
            <person name="Yan X."/>
            <person name="He Y."/>
            <person name="Liu Y."/>
            <person name="Wang X."/>
            <person name="Xiang C."/>
            <person name="Varshney R.K."/>
            <person name="Ding H."/>
            <person name="Gao S."/>
            <person name="Zong X."/>
        </authorList>
    </citation>
    <scope>NUCLEOTIDE SEQUENCE [LARGE SCALE GENOMIC DNA]</scope>
    <source>
        <strain evidence="8 9">cv. Zhongwan 6</strain>
    </source>
</reference>
<dbReference type="PANTHER" id="PTHR13683:SF227">
    <property type="entry name" value="EUKARYOTIC ASPARTYL PROTEASE FAMILY PROTEIN"/>
    <property type="match status" value="1"/>
</dbReference>
<dbReference type="InterPro" id="IPR001461">
    <property type="entry name" value="Aspartic_peptidase_A1"/>
</dbReference>
<dbReference type="InterPro" id="IPR001969">
    <property type="entry name" value="Aspartic_peptidase_AS"/>
</dbReference>
<proteinExistence type="inferred from homology"/>
<dbReference type="InterPro" id="IPR033121">
    <property type="entry name" value="PEPTIDASE_A1"/>
</dbReference>
<dbReference type="Pfam" id="PF14543">
    <property type="entry name" value="TAXi_N"/>
    <property type="match status" value="1"/>
</dbReference>
<feature type="domain" description="Peptidase A1" evidence="7">
    <location>
        <begin position="70"/>
        <end position="410"/>
    </location>
</feature>
<dbReference type="GO" id="GO:0004190">
    <property type="term" value="F:aspartic-type endopeptidase activity"/>
    <property type="evidence" value="ECO:0007669"/>
    <property type="project" value="UniProtKB-KW"/>
</dbReference>
<keyword evidence="2 6" id="KW-0645">Protease</keyword>
<dbReference type="InterPro" id="IPR032799">
    <property type="entry name" value="TAXi_C"/>
</dbReference>
<dbReference type="SUPFAM" id="SSF50630">
    <property type="entry name" value="Acid proteases"/>
    <property type="match status" value="1"/>
</dbReference>
<dbReference type="AlphaFoldDB" id="A0A9D4WQK6"/>
<evidence type="ECO:0000259" key="7">
    <source>
        <dbReference type="PROSITE" id="PS51767"/>
    </source>
</evidence>
<dbReference type="GO" id="GO:0006508">
    <property type="term" value="P:proteolysis"/>
    <property type="evidence" value="ECO:0007669"/>
    <property type="project" value="UniProtKB-KW"/>
</dbReference>
<comment type="similarity">
    <text evidence="1 6">Belongs to the peptidase A1 family.</text>
</comment>
<dbReference type="InterPro" id="IPR021109">
    <property type="entry name" value="Peptidase_aspartic_dom_sf"/>
</dbReference>
<dbReference type="Pfam" id="PF14541">
    <property type="entry name" value="TAXi_C"/>
    <property type="match status" value="1"/>
</dbReference>
<keyword evidence="9" id="KW-1185">Reference proteome</keyword>
<evidence type="ECO:0000313" key="9">
    <source>
        <dbReference type="Proteomes" id="UP001058974"/>
    </source>
</evidence>
<comment type="caution">
    <text evidence="8">The sequence shown here is derived from an EMBL/GenBank/DDBJ whole genome shotgun (WGS) entry which is preliminary data.</text>
</comment>
<dbReference type="EMBL" id="JAMSHJ010000005">
    <property type="protein sequence ID" value="KAI5405932.1"/>
    <property type="molecule type" value="Genomic_DNA"/>
</dbReference>
<dbReference type="PROSITE" id="PS51767">
    <property type="entry name" value="PEPTIDASE_A1"/>
    <property type="match status" value="1"/>
</dbReference>
<protein>
    <recommendedName>
        <fullName evidence="7">Peptidase A1 domain-containing protein</fullName>
    </recommendedName>
</protein>
<keyword evidence="3 6" id="KW-0064">Aspartyl protease</keyword>
<gene>
    <name evidence="8" type="ORF">KIW84_052617</name>
</gene>
<dbReference type="Gene3D" id="2.40.70.10">
    <property type="entry name" value="Acid Proteases"/>
    <property type="match status" value="2"/>
</dbReference>
<evidence type="ECO:0000256" key="2">
    <source>
        <dbReference type="ARBA" id="ARBA00022670"/>
    </source>
</evidence>
<evidence type="ECO:0000313" key="8">
    <source>
        <dbReference type="EMBL" id="KAI5405932.1"/>
    </source>
</evidence>
<dbReference type="PANTHER" id="PTHR13683">
    <property type="entry name" value="ASPARTYL PROTEASES"/>
    <property type="match status" value="1"/>
</dbReference>
<evidence type="ECO:0000256" key="6">
    <source>
        <dbReference type="RuleBase" id="RU000454"/>
    </source>
</evidence>
<dbReference type="PRINTS" id="PR00792">
    <property type="entry name" value="PEPSIN"/>
</dbReference>
<dbReference type="Proteomes" id="UP001058974">
    <property type="component" value="Chromosome 5"/>
</dbReference>
<organism evidence="8 9">
    <name type="scientific">Pisum sativum</name>
    <name type="common">Garden pea</name>
    <name type="synonym">Lathyrus oleraceus</name>
    <dbReference type="NCBI Taxonomy" id="3888"/>
    <lineage>
        <taxon>Eukaryota</taxon>
        <taxon>Viridiplantae</taxon>
        <taxon>Streptophyta</taxon>
        <taxon>Embryophyta</taxon>
        <taxon>Tracheophyta</taxon>
        <taxon>Spermatophyta</taxon>
        <taxon>Magnoliopsida</taxon>
        <taxon>eudicotyledons</taxon>
        <taxon>Gunneridae</taxon>
        <taxon>Pentapetalae</taxon>
        <taxon>rosids</taxon>
        <taxon>fabids</taxon>
        <taxon>Fabales</taxon>
        <taxon>Fabaceae</taxon>
        <taxon>Papilionoideae</taxon>
        <taxon>50 kb inversion clade</taxon>
        <taxon>NPAAA clade</taxon>
        <taxon>Hologalegina</taxon>
        <taxon>IRL clade</taxon>
        <taxon>Fabeae</taxon>
        <taxon>Lathyrus</taxon>
    </lineage>
</organism>
<sequence length="419" mass="46055">MHKSFSFFISSNMRGLSLITFSLFLVLSSAIFSAADQLIHKNETDPPIFHSLVSSFAYALKGNVFPRGIYVASINIGNPPKPYELDIDTGSDLTWIQCDAPCTHCTVPKEKLYKPHDNYVKCSDPMCSLIPPIGGTCPKPNDQCKYKLEYADQGTSAGALVRDYIPIATIKPPATQPLLAFGCGTDQRFPSNTPPSVGVLGLGGGKISIVSQLNSLGLTRRVLGHCLSSREGGYLFFGDKFIPGSGLVWTPIVNGPHYIVGPADLLFDGNPTSVKGLQLTFDSGSTYTYFTPQIYNAIFNQVTANLKGKPLSRSIEDKTLPVCWESNLKPPKHFKSLNEVKGFFKPLTLIFTKSKNLQFQIPPEYYLIISKYGSVCFGILDHMSTNIIGDIFMQDKVVIYDNEKQQVGWASANCNQVPH</sequence>
<dbReference type="PROSITE" id="PS00141">
    <property type="entry name" value="ASP_PROTEASE"/>
    <property type="match status" value="2"/>
</dbReference>